<dbReference type="RefSeq" id="XP_033534507.1">
    <property type="nucleotide sequence ID" value="XM_033681234.1"/>
</dbReference>
<keyword evidence="1" id="KW-0472">Membrane</keyword>
<protein>
    <submittedName>
        <fullName evidence="2 4">Uncharacterized protein</fullName>
    </submittedName>
</protein>
<evidence type="ECO:0000313" key="4">
    <source>
        <dbReference type="RefSeq" id="XP_033534507.1"/>
    </source>
</evidence>
<evidence type="ECO:0000313" key="2">
    <source>
        <dbReference type="EMBL" id="KAF1812876.1"/>
    </source>
</evidence>
<dbReference type="GeneID" id="54421804"/>
<accession>A0A6G1G4N4</accession>
<evidence type="ECO:0000256" key="1">
    <source>
        <dbReference type="SAM" id="Phobius"/>
    </source>
</evidence>
<feature type="transmembrane region" description="Helical" evidence="1">
    <location>
        <begin position="6"/>
        <end position="25"/>
    </location>
</feature>
<evidence type="ECO:0000313" key="3">
    <source>
        <dbReference type="Proteomes" id="UP000504638"/>
    </source>
</evidence>
<feature type="transmembrane region" description="Helical" evidence="1">
    <location>
        <begin position="37"/>
        <end position="55"/>
    </location>
</feature>
<reference evidence="2 4" key="1">
    <citation type="submission" date="2020-01" db="EMBL/GenBank/DDBJ databases">
        <authorList>
            <consortium name="DOE Joint Genome Institute"/>
            <person name="Haridas S."/>
            <person name="Albert R."/>
            <person name="Binder M."/>
            <person name="Bloem J."/>
            <person name="Labutti K."/>
            <person name="Salamov A."/>
            <person name="Andreopoulos B."/>
            <person name="Baker S.E."/>
            <person name="Barry K."/>
            <person name="Bills G."/>
            <person name="Bluhm B.H."/>
            <person name="Cannon C."/>
            <person name="Castanera R."/>
            <person name="Culley D.E."/>
            <person name="Daum C."/>
            <person name="Ezra D."/>
            <person name="Gonzalez J.B."/>
            <person name="Henrissat B."/>
            <person name="Kuo A."/>
            <person name="Liang C."/>
            <person name="Lipzen A."/>
            <person name="Lutzoni F."/>
            <person name="Magnuson J."/>
            <person name="Mondo S."/>
            <person name="Nolan M."/>
            <person name="Ohm R."/>
            <person name="Pangilinan J."/>
            <person name="Park H.-J."/>
            <person name="Ramirez L."/>
            <person name="Alfaro M."/>
            <person name="Sun H."/>
            <person name="Tritt A."/>
            <person name="Yoshinaga Y."/>
            <person name="Zwiers L.-H."/>
            <person name="Turgeon B.G."/>
            <person name="Goodwin S.B."/>
            <person name="Spatafora J.W."/>
            <person name="Crous P.W."/>
            <person name="Grigoriev I.V."/>
        </authorList>
    </citation>
    <scope>NUCLEOTIDE SEQUENCE</scope>
    <source>
        <strain evidence="2 4">CBS 781.70</strain>
    </source>
</reference>
<feature type="transmembrane region" description="Helical" evidence="1">
    <location>
        <begin position="432"/>
        <end position="454"/>
    </location>
</feature>
<dbReference type="OrthoDB" id="5139479at2759"/>
<sequence length="526" mass="57168">MLPEYLSLHASTGVLGLLHLSFGGWRSVRILTRVMSLGRLMLMLLVPISGIVIMSDINTKLAFAPLKGAVPFKGWGVLPFNATLANNVSLISDQVSLSVMFVGDPARSVDITPRTQRLTDCAQNPDFRTATRCRRVYYLPGGVEYAFSGIKGDQRSGALLAMNQQGYVLEYTEGEPTWTFEADECQVYGFPFAAFHLCIANENASTVRARIVHCPTSVSSPNQCRNESVTSWYTNLGWSAKLQTSFRRADVAYSRQNGSILSHTFTSNASPIPVDANGMLTGLSLACGNFRELTDLISLFFGPIDNPLSPTGTTAHTGDSSESNNLFSLYVYPAFVWSWLKGVTTLHSDPAMATRGAETIQSLLAVILYYSQPSPYARGLSHIGEEESGASSAGITPEIQQFAADLLAIAPPDTDVAIAAIGWQIEVGRSTLIAFALMCGTALVLCLVVFIVGLTRYNAEPVPGTGVFPVWDAWLLCKIVKSEQDGVEDEPNKSLKEGKVSWGEDDIIGPRPLKRMKSMRVTLIDK</sequence>
<keyword evidence="1" id="KW-1133">Transmembrane helix</keyword>
<proteinExistence type="predicted"/>
<gene>
    <name evidence="2 4" type="ORF">P152DRAFT_473412</name>
</gene>
<reference evidence="4" key="3">
    <citation type="submission" date="2025-04" db="UniProtKB">
        <authorList>
            <consortium name="RefSeq"/>
        </authorList>
    </citation>
    <scope>IDENTIFICATION</scope>
    <source>
        <strain evidence="4">CBS 781.70</strain>
    </source>
</reference>
<dbReference type="AlphaFoldDB" id="A0A6G1G4N4"/>
<name>A0A6G1G4N4_9PEZI</name>
<dbReference type="Proteomes" id="UP000504638">
    <property type="component" value="Unplaced"/>
</dbReference>
<keyword evidence="1" id="KW-0812">Transmembrane</keyword>
<dbReference type="EMBL" id="ML975156">
    <property type="protein sequence ID" value="KAF1812876.1"/>
    <property type="molecule type" value="Genomic_DNA"/>
</dbReference>
<reference evidence="4" key="2">
    <citation type="submission" date="2020-04" db="EMBL/GenBank/DDBJ databases">
        <authorList>
            <consortium name="NCBI Genome Project"/>
        </authorList>
    </citation>
    <scope>NUCLEOTIDE SEQUENCE</scope>
    <source>
        <strain evidence="4">CBS 781.70</strain>
    </source>
</reference>
<keyword evidence="3" id="KW-1185">Reference proteome</keyword>
<organism evidence="2">
    <name type="scientific">Eremomyces bilateralis CBS 781.70</name>
    <dbReference type="NCBI Taxonomy" id="1392243"/>
    <lineage>
        <taxon>Eukaryota</taxon>
        <taxon>Fungi</taxon>
        <taxon>Dikarya</taxon>
        <taxon>Ascomycota</taxon>
        <taxon>Pezizomycotina</taxon>
        <taxon>Dothideomycetes</taxon>
        <taxon>Dothideomycetes incertae sedis</taxon>
        <taxon>Eremomycetales</taxon>
        <taxon>Eremomycetaceae</taxon>
        <taxon>Eremomyces</taxon>
    </lineage>
</organism>